<reference evidence="1 2" key="1">
    <citation type="submission" date="2018-08" db="EMBL/GenBank/DDBJ databases">
        <title>The metabolism and importance of syntrophic acetate oxidation coupled to methane or sulfide production in haloalkaline environments.</title>
        <authorList>
            <person name="Timmers P.H.A."/>
            <person name="Vavourakis C.D."/>
            <person name="Sorokin D.Y."/>
            <person name="Sinninghe Damste J.S."/>
            <person name="Muyzer G."/>
            <person name="Stams A.J.M."/>
            <person name="Plugge C.M."/>
        </authorList>
    </citation>
    <scope>NUCLEOTIDE SEQUENCE [LARGE SCALE GENOMIC DNA]</scope>
    <source>
        <strain evidence="1">MSAO_Arc3</strain>
    </source>
</reference>
<organism evidence="1 2">
    <name type="scientific">Methanosalsum natronophilum</name>
    <dbReference type="NCBI Taxonomy" id="768733"/>
    <lineage>
        <taxon>Archaea</taxon>
        <taxon>Methanobacteriati</taxon>
        <taxon>Methanobacteriota</taxon>
        <taxon>Stenosarchaea group</taxon>
        <taxon>Methanomicrobia</taxon>
        <taxon>Methanosarcinales</taxon>
        <taxon>Methanosarcinaceae</taxon>
        <taxon>Methanosalsum</taxon>
    </lineage>
</organism>
<proteinExistence type="predicted"/>
<dbReference type="PANTHER" id="PTHR38074:SF1">
    <property type="entry name" value="ALTERED INHERITANCE OF MITOCHONDRIA PROTEIN 24, MITOCHONDRIAL"/>
    <property type="match status" value="1"/>
</dbReference>
<protein>
    <submittedName>
        <fullName evidence="1">AIM24 family protein</fullName>
    </submittedName>
</protein>
<dbReference type="EMBL" id="QZAB01000340">
    <property type="protein sequence ID" value="RQD85112.1"/>
    <property type="molecule type" value="Genomic_DNA"/>
</dbReference>
<feature type="non-terminal residue" evidence="1">
    <location>
        <position position="1"/>
    </location>
</feature>
<dbReference type="InterPro" id="IPR016031">
    <property type="entry name" value="Trp_RNA-bd_attenuator-like_dom"/>
</dbReference>
<dbReference type="PANTHER" id="PTHR38074">
    <property type="entry name" value="ALTERED INHERITANCE OF MITOCHONDRIA PROTEIN 24, MITOCHONDRIAL"/>
    <property type="match status" value="1"/>
</dbReference>
<dbReference type="Gene3D" id="3.60.160.10">
    <property type="entry name" value="Mitochondrial biogenesis AIM24"/>
    <property type="match status" value="1"/>
</dbReference>
<gene>
    <name evidence="1" type="ORF">D5R95_05440</name>
</gene>
<comment type="caution">
    <text evidence="1">The sequence shown here is derived from an EMBL/GenBank/DDBJ whole genome shotgun (WGS) entry which is preliminary data.</text>
</comment>
<dbReference type="AlphaFoldDB" id="A0A3R7XHU7"/>
<dbReference type="Pfam" id="PF01987">
    <property type="entry name" value="AIM24"/>
    <property type="match status" value="1"/>
</dbReference>
<sequence length="224" mass="24569">FVNATEKSSNDGERVRLEKERFLEIDLEGSIWTKMGSMVCYYGNIKFTREGVLEHGISKLVKKTLTGEGMSLTKAEGTGKLFLADAGKKVSVLYLKDESIVVNGNDLLAFDNSLSWDFKMMKKLSGMVSGGLFNVRLEGTGMVAITTHYDPMTLKLTGDESVYTDPTATVAWSGDLVPDLKTDVSMKTLLGRASGETIQMAFQGTGFVVIQPYEEVPFQMSSSK</sequence>
<name>A0A3R7XHU7_9EURY</name>
<evidence type="ECO:0000313" key="1">
    <source>
        <dbReference type="EMBL" id="RQD85112.1"/>
    </source>
</evidence>
<dbReference type="SUPFAM" id="SSF51219">
    <property type="entry name" value="TRAP-like"/>
    <property type="match status" value="1"/>
</dbReference>
<dbReference type="InterPro" id="IPR036983">
    <property type="entry name" value="AIM24_sf"/>
</dbReference>
<dbReference type="Proteomes" id="UP000284763">
    <property type="component" value="Unassembled WGS sequence"/>
</dbReference>
<dbReference type="InterPro" id="IPR002838">
    <property type="entry name" value="AIM24"/>
</dbReference>
<evidence type="ECO:0000313" key="2">
    <source>
        <dbReference type="Proteomes" id="UP000284763"/>
    </source>
</evidence>
<accession>A0A3R7XHU7</accession>